<dbReference type="AlphaFoldDB" id="I2GGA6"/>
<organism evidence="4 5">
    <name type="scientific">Fibrisoma limi BUZ 3</name>
    <dbReference type="NCBI Taxonomy" id="1185876"/>
    <lineage>
        <taxon>Bacteria</taxon>
        <taxon>Pseudomonadati</taxon>
        <taxon>Bacteroidota</taxon>
        <taxon>Cytophagia</taxon>
        <taxon>Cytophagales</taxon>
        <taxon>Spirosomataceae</taxon>
        <taxon>Fibrisoma</taxon>
    </lineage>
</organism>
<evidence type="ECO:0000313" key="5">
    <source>
        <dbReference type="Proteomes" id="UP000009309"/>
    </source>
</evidence>
<dbReference type="EMBL" id="CAIT01000006">
    <property type="protein sequence ID" value="CCH52931.1"/>
    <property type="molecule type" value="Genomic_DNA"/>
</dbReference>
<dbReference type="InterPro" id="IPR051911">
    <property type="entry name" value="SDR_oxidoreductase"/>
</dbReference>
<dbReference type="PRINTS" id="PR00081">
    <property type="entry name" value="GDHRDH"/>
</dbReference>
<proteinExistence type="inferred from homology"/>
<dbReference type="InterPro" id="IPR036291">
    <property type="entry name" value="NAD(P)-bd_dom_sf"/>
</dbReference>
<dbReference type="OrthoDB" id="9786056at2"/>
<dbReference type="PANTHER" id="PTHR43976">
    <property type="entry name" value="SHORT CHAIN DEHYDROGENASE"/>
    <property type="match status" value="1"/>
</dbReference>
<dbReference type="STRING" id="1185876.BN8_01976"/>
<reference evidence="4 5" key="1">
    <citation type="journal article" date="2012" name="J. Bacteriol.">
        <title>Genome Sequence of the Filamentous Bacterium Fibrisoma limi BUZ 3T.</title>
        <authorList>
            <person name="Filippini M."/>
            <person name="Qi W."/>
            <person name="Jaenicke S."/>
            <person name="Goesmann A."/>
            <person name="Smits T.H."/>
            <person name="Bagheri H.C."/>
        </authorList>
    </citation>
    <scope>NUCLEOTIDE SEQUENCE [LARGE SCALE GENOMIC DNA]</scope>
    <source>
        <strain evidence="5">BUZ 3T</strain>
    </source>
</reference>
<dbReference type="PRINTS" id="PR00080">
    <property type="entry name" value="SDRFAMILY"/>
</dbReference>
<keyword evidence="5" id="KW-1185">Reference proteome</keyword>
<evidence type="ECO:0000256" key="2">
    <source>
        <dbReference type="ARBA" id="ARBA00023002"/>
    </source>
</evidence>
<dbReference type="eggNOG" id="COG1028">
    <property type="taxonomic scope" value="Bacteria"/>
</dbReference>
<dbReference type="NCBIfam" id="NF004824">
    <property type="entry name" value="PRK06180.1"/>
    <property type="match status" value="1"/>
</dbReference>
<evidence type="ECO:0000313" key="4">
    <source>
        <dbReference type="EMBL" id="CCH52931.1"/>
    </source>
</evidence>
<comment type="similarity">
    <text evidence="1 3">Belongs to the short-chain dehydrogenases/reductases (SDR) family.</text>
</comment>
<dbReference type="Gene3D" id="3.40.50.720">
    <property type="entry name" value="NAD(P)-binding Rossmann-like Domain"/>
    <property type="match status" value="1"/>
</dbReference>
<name>I2GGA6_9BACT</name>
<protein>
    <submittedName>
        <fullName evidence="4">Short-chain dehydrogenase/reductase SDR</fullName>
    </submittedName>
</protein>
<dbReference type="InterPro" id="IPR002347">
    <property type="entry name" value="SDR_fam"/>
</dbReference>
<sequence length="284" mass="30612">MTPNHKQRIWVITGVSSGLGKALAEQVMTQGDRVIGTCRQPGQVENFTTTNPGRGYGLLLDLTRRDQIEQVAQAVEREWGRIDVLVNNAGFGFAGAIEETTDTELRAIFETNFFGTMALTNAFLPLFRRQRSGHIIQLSSHGGVRAFPGFGGYNASKFALEGASEALAAEVAPLGINVSIVEPGPFRTDFAGSSFGQAAQRLADYEPTAGAFRDRMAQVNGRQEGDPVKAAEAIWQLSNQENPPLRLPLGRIALASILAKIESLRQDVEAGRDVATQAVFEPAG</sequence>
<dbReference type="Proteomes" id="UP000009309">
    <property type="component" value="Unassembled WGS sequence"/>
</dbReference>
<comment type="caution">
    <text evidence="4">The sequence shown here is derived from an EMBL/GenBank/DDBJ whole genome shotgun (WGS) entry which is preliminary data.</text>
</comment>
<keyword evidence="2" id="KW-0560">Oxidoreductase</keyword>
<evidence type="ECO:0000256" key="1">
    <source>
        <dbReference type="ARBA" id="ARBA00006484"/>
    </source>
</evidence>
<dbReference type="CDD" id="cd05374">
    <property type="entry name" value="17beta-HSD-like_SDR_c"/>
    <property type="match status" value="1"/>
</dbReference>
<dbReference type="GO" id="GO:0016491">
    <property type="term" value="F:oxidoreductase activity"/>
    <property type="evidence" value="ECO:0007669"/>
    <property type="project" value="UniProtKB-KW"/>
</dbReference>
<accession>I2GGA6</accession>
<dbReference type="RefSeq" id="WP_009281515.1">
    <property type="nucleotide sequence ID" value="NZ_CAIT01000006.1"/>
</dbReference>
<dbReference type="Pfam" id="PF00106">
    <property type="entry name" value="adh_short"/>
    <property type="match status" value="1"/>
</dbReference>
<dbReference type="PANTHER" id="PTHR43976:SF16">
    <property type="entry name" value="SHORT-CHAIN DEHYDROGENASE_REDUCTASE FAMILY PROTEIN"/>
    <property type="match status" value="1"/>
</dbReference>
<evidence type="ECO:0000256" key="3">
    <source>
        <dbReference type="RuleBase" id="RU000363"/>
    </source>
</evidence>
<gene>
    <name evidence="4" type="ORF">BN8_01976</name>
</gene>
<dbReference type="SUPFAM" id="SSF51735">
    <property type="entry name" value="NAD(P)-binding Rossmann-fold domains"/>
    <property type="match status" value="1"/>
</dbReference>